<dbReference type="Pfam" id="PF14765">
    <property type="entry name" value="PS-DH"/>
    <property type="match status" value="1"/>
</dbReference>
<protein>
    <recommendedName>
        <fullName evidence="4">PKS/mFAS DH domain-containing protein</fullName>
    </recommendedName>
</protein>
<dbReference type="NCBIfam" id="TIGR04532">
    <property type="entry name" value="PT_fungal_PKS"/>
    <property type="match status" value="1"/>
</dbReference>
<accession>A0A6A6ETA8</accession>
<feature type="region of interest" description="C-terminal hotdog fold" evidence="3">
    <location>
        <begin position="90"/>
        <end position="238"/>
    </location>
</feature>
<dbReference type="InterPro" id="IPR049900">
    <property type="entry name" value="PKS_mFAS_DH"/>
</dbReference>
<dbReference type="Gene3D" id="3.10.129.110">
    <property type="entry name" value="Polyketide synthase dehydratase"/>
    <property type="match status" value="1"/>
</dbReference>
<evidence type="ECO:0000256" key="1">
    <source>
        <dbReference type="ARBA" id="ARBA00022450"/>
    </source>
</evidence>
<keyword evidence="1" id="KW-0596">Phosphopantetheine</keyword>
<dbReference type="PROSITE" id="PS52019">
    <property type="entry name" value="PKS_MFAS_DH"/>
    <property type="match status" value="1"/>
</dbReference>
<dbReference type="AlphaFoldDB" id="A0A6A6ETA8"/>
<evidence type="ECO:0000256" key="2">
    <source>
        <dbReference type="ARBA" id="ARBA00022553"/>
    </source>
</evidence>
<dbReference type="EMBL" id="ML994612">
    <property type="protein sequence ID" value="KAF2194222.1"/>
    <property type="molecule type" value="Genomic_DNA"/>
</dbReference>
<dbReference type="InterPro" id="IPR049551">
    <property type="entry name" value="PKS_DH_C"/>
</dbReference>
<feature type="region of interest" description="N-terminal hotdog fold" evidence="3">
    <location>
        <begin position="1"/>
        <end position="62"/>
    </location>
</feature>
<dbReference type="InterPro" id="IPR042104">
    <property type="entry name" value="PKS_dehydratase_sf"/>
</dbReference>
<dbReference type="Proteomes" id="UP000800200">
    <property type="component" value="Unassembled WGS sequence"/>
</dbReference>
<evidence type="ECO:0000259" key="4">
    <source>
        <dbReference type="PROSITE" id="PS52019"/>
    </source>
</evidence>
<organism evidence="5 6">
    <name type="scientific">Zopfia rhizophila CBS 207.26</name>
    <dbReference type="NCBI Taxonomy" id="1314779"/>
    <lineage>
        <taxon>Eukaryota</taxon>
        <taxon>Fungi</taxon>
        <taxon>Dikarya</taxon>
        <taxon>Ascomycota</taxon>
        <taxon>Pezizomycotina</taxon>
        <taxon>Dothideomycetes</taxon>
        <taxon>Dothideomycetes incertae sedis</taxon>
        <taxon>Zopfiaceae</taxon>
        <taxon>Zopfia</taxon>
    </lineage>
</organism>
<comment type="caution">
    <text evidence="3">Lacks conserved residue(s) required for the propagation of feature annotation.</text>
</comment>
<evidence type="ECO:0000256" key="3">
    <source>
        <dbReference type="PROSITE-ProRule" id="PRU01363"/>
    </source>
</evidence>
<name>A0A6A6ETA8_9PEZI</name>
<reference evidence="5" key="1">
    <citation type="journal article" date="2020" name="Stud. Mycol.">
        <title>101 Dothideomycetes genomes: a test case for predicting lifestyles and emergence of pathogens.</title>
        <authorList>
            <person name="Haridas S."/>
            <person name="Albert R."/>
            <person name="Binder M."/>
            <person name="Bloem J."/>
            <person name="Labutti K."/>
            <person name="Salamov A."/>
            <person name="Andreopoulos B."/>
            <person name="Baker S."/>
            <person name="Barry K."/>
            <person name="Bills G."/>
            <person name="Bluhm B."/>
            <person name="Cannon C."/>
            <person name="Castanera R."/>
            <person name="Culley D."/>
            <person name="Daum C."/>
            <person name="Ezra D."/>
            <person name="Gonzalez J."/>
            <person name="Henrissat B."/>
            <person name="Kuo A."/>
            <person name="Liang C."/>
            <person name="Lipzen A."/>
            <person name="Lutzoni F."/>
            <person name="Magnuson J."/>
            <person name="Mondo S."/>
            <person name="Nolan M."/>
            <person name="Ohm R."/>
            <person name="Pangilinan J."/>
            <person name="Park H.-J."/>
            <person name="Ramirez L."/>
            <person name="Alfaro M."/>
            <person name="Sun H."/>
            <person name="Tritt A."/>
            <person name="Yoshinaga Y."/>
            <person name="Zwiers L.-H."/>
            <person name="Turgeon B."/>
            <person name="Goodwin S."/>
            <person name="Spatafora J."/>
            <person name="Crous P."/>
            <person name="Grigoriev I."/>
        </authorList>
    </citation>
    <scope>NUCLEOTIDE SEQUENCE</scope>
    <source>
        <strain evidence="5">CBS 207.26</strain>
    </source>
</reference>
<sequence length="259" mass="28921">MEVHKPVIAQVPPPEDGQHMQMEAHADLPKGEVALSFRSVTWDGKLIEDHGHGLVKYEDPAEWISEWQRTQYLVETQIALLENRLSTGLAHKFLRGLAYKLFQSFVHYAPKYQGMQEVILDSEDTAATATIRFQTTGADGDFFCSPYFIDNLCHLSGFIANASDISNSDLTYISHGWRSFKVPNPKAISADKEYRCYVKMMAQPGNVTAGDVYVFEGNEVVAVFYGCKFQGIPKRAMDVLLSPALKSKGTVKTVKMCGN</sequence>
<gene>
    <name evidence="5" type="ORF">K469DRAFT_709734</name>
</gene>
<keyword evidence="2" id="KW-0597">Phosphoprotein</keyword>
<proteinExistence type="predicted"/>
<evidence type="ECO:0000313" key="6">
    <source>
        <dbReference type="Proteomes" id="UP000800200"/>
    </source>
</evidence>
<dbReference type="OrthoDB" id="329835at2759"/>
<feature type="domain" description="PKS/mFAS DH" evidence="4">
    <location>
        <begin position="1"/>
        <end position="238"/>
    </location>
</feature>
<dbReference type="InterPro" id="IPR030918">
    <property type="entry name" value="PT_fungal_PKS"/>
</dbReference>
<evidence type="ECO:0000313" key="5">
    <source>
        <dbReference type="EMBL" id="KAF2194222.1"/>
    </source>
</evidence>
<keyword evidence="6" id="KW-1185">Reference proteome</keyword>